<evidence type="ECO:0000256" key="4">
    <source>
        <dbReference type="ARBA" id="ARBA00022989"/>
    </source>
</evidence>
<dbReference type="OrthoDB" id="9773730at2"/>
<evidence type="ECO:0000256" key="1">
    <source>
        <dbReference type="ARBA" id="ARBA00004141"/>
    </source>
</evidence>
<keyword evidence="9" id="KW-1185">Reference proteome</keyword>
<feature type="transmembrane region" description="Helical" evidence="7">
    <location>
        <begin position="224"/>
        <end position="253"/>
    </location>
</feature>
<dbReference type="KEGG" id="sfu:Sfum_0292"/>
<evidence type="ECO:0000256" key="2">
    <source>
        <dbReference type="ARBA" id="ARBA00009773"/>
    </source>
</evidence>
<dbReference type="Proteomes" id="UP000001784">
    <property type="component" value="Chromosome"/>
</dbReference>
<feature type="transmembrane region" description="Helical" evidence="7">
    <location>
        <begin position="288"/>
        <end position="310"/>
    </location>
</feature>
<protein>
    <recommendedName>
        <fullName evidence="10">Permease</fullName>
    </recommendedName>
</protein>
<keyword evidence="5 7" id="KW-0472">Membrane</keyword>
<dbReference type="InterPro" id="IPR002549">
    <property type="entry name" value="AI-2E-like"/>
</dbReference>
<dbReference type="eggNOG" id="COG0628">
    <property type="taxonomic scope" value="Bacteria"/>
</dbReference>
<keyword evidence="3 7" id="KW-0812">Transmembrane</keyword>
<evidence type="ECO:0008006" key="10">
    <source>
        <dbReference type="Google" id="ProtNLM"/>
    </source>
</evidence>
<dbReference type="HOGENOM" id="CLU_041771_2_3_7"/>
<feature type="transmembrane region" description="Helical" evidence="7">
    <location>
        <begin position="21"/>
        <end position="37"/>
    </location>
</feature>
<feature type="transmembrane region" description="Helical" evidence="7">
    <location>
        <begin position="167"/>
        <end position="189"/>
    </location>
</feature>
<feature type="transmembrane region" description="Helical" evidence="7">
    <location>
        <begin position="322"/>
        <end position="355"/>
    </location>
</feature>
<feature type="transmembrane region" description="Helical" evidence="7">
    <location>
        <begin position="259"/>
        <end position="281"/>
    </location>
</feature>
<evidence type="ECO:0000256" key="6">
    <source>
        <dbReference type="SAM" id="MobiDB-lite"/>
    </source>
</evidence>
<sequence>MSKRFLETLNGTPRFPGYRPFLLVVLFYSLYLTYLILHPFLDTLIMSIVISSLFYPLQTWLVKKYRGRQTLAALTIVFIITFVIAIPIFFFASTLIAQGVQTINQINDWLRAGNIQKLAQDPRVMELMDWVQTRLSFLDLKKLDVSSNIMALSKNFGQFVLSRAATILGNVASLVTHFFILVFISFYLVRDGAAMLDAARGFSPLRKDQEDRLLGGIRVVARSVLMGAFMTALCQGLIGGIGVALIGLPGLFWGTVMGFASFIPIVGTALVWVPMAAYLVLLGTWKSALFLAIWCIVLVGSIDNFVRPYLMRGQSNLSPFYIFLSIIGAVQYFGLTGILYGPLIVSFAMIMLYLYGAEYREDLAESKSGTHAVEEKAQETPGGELPASTGE</sequence>
<comment type="similarity">
    <text evidence="2">Belongs to the autoinducer-2 exporter (AI-2E) (TC 2.A.86) family.</text>
</comment>
<evidence type="ECO:0000313" key="8">
    <source>
        <dbReference type="EMBL" id="ABK15993.1"/>
    </source>
</evidence>
<dbReference type="EMBL" id="CP000478">
    <property type="protein sequence ID" value="ABK15993.1"/>
    <property type="molecule type" value="Genomic_DNA"/>
</dbReference>
<gene>
    <name evidence="8" type="ordered locus">Sfum_0292</name>
</gene>
<feature type="transmembrane region" description="Helical" evidence="7">
    <location>
        <begin position="43"/>
        <end position="62"/>
    </location>
</feature>
<dbReference type="AlphaFoldDB" id="A0LEZ1"/>
<reference evidence="8 9" key="1">
    <citation type="submission" date="2006-10" db="EMBL/GenBank/DDBJ databases">
        <title>Complete sequence of Syntrophobacter fumaroxidans MPOB.</title>
        <authorList>
            <consortium name="US DOE Joint Genome Institute"/>
            <person name="Copeland A."/>
            <person name="Lucas S."/>
            <person name="Lapidus A."/>
            <person name="Barry K."/>
            <person name="Detter J.C."/>
            <person name="Glavina del Rio T."/>
            <person name="Hammon N."/>
            <person name="Israni S."/>
            <person name="Pitluck S."/>
            <person name="Goltsman E.G."/>
            <person name="Martinez M."/>
            <person name="Schmutz J."/>
            <person name="Larimer F."/>
            <person name="Land M."/>
            <person name="Hauser L."/>
            <person name="Kyrpides N."/>
            <person name="Kim E."/>
            <person name="Boone D.R."/>
            <person name="Brockman F."/>
            <person name="Culley D."/>
            <person name="Ferry J."/>
            <person name="Gunsalus R."/>
            <person name="McInerney M.J."/>
            <person name="Morrison M."/>
            <person name="Plugge C."/>
            <person name="Rohlin L."/>
            <person name="Scholten J."/>
            <person name="Sieber J."/>
            <person name="Stams A.J.M."/>
            <person name="Worm P."/>
            <person name="Henstra A.M."/>
            <person name="Richardson P."/>
        </authorList>
    </citation>
    <scope>NUCLEOTIDE SEQUENCE [LARGE SCALE GENOMIC DNA]</scope>
    <source>
        <strain evidence="9">DSM 10017 / MPOB</strain>
    </source>
</reference>
<dbReference type="InParanoid" id="A0LEZ1"/>
<evidence type="ECO:0000256" key="5">
    <source>
        <dbReference type="ARBA" id="ARBA00023136"/>
    </source>
</evidence>
<dbReference type="PANTHER" id="PTHR21716">
    <property type="entry name" value="TRANSMEMBRANE PROTEIN"/>
    <property type="match status" value="1"/>
</dbReference>
<keyword evidence="4 7" id="KW-1133">Transmembrane helix</keyword>
<comment type="subcellular location">
    <subcellularLocation>
        <location evidence="1">Membrane</location>
        <topology evidence="1">Multi-pass membrane protein</topology>
    </subcellularLocation>
</comment>
<feature type="region of interest" description="Disordered" evidence="6">
    <location>
        <begin position="370"/>
        <end position="391"/>
    </location>
</feature>
<dbReference type="Pfam" id="PF01594">
    <property type="entry name" value="AI-2E_transport"/>
    <property type="match status" value="1"/>
</dbReference>
<evidence type="ECO:0000256" key="7">
    <source>
        <dbReference type="SAM" id="Phobius"/>
    </source>
</evidence>
<evidence type="ECO:0000256" key="3">
    <source>
        <dbReference type="ARBA" id="ARBA00022692"/>
    </source>
</evidence>
<dbReference type="RefSeq" id="WP_011697166.1">
    <property type="nucleotide sequence ID" value="NC_008554.1"/>
</dbReference>
<evidence type="ECO:0000313" key="9">
    <source>
        <dbReference type="Proteomes" id="UP000001784"/>
    </source>
</evidence>
<proteinExistence type="inferred from homology"/>
<accession>A0LEZ1</accession>
<dbReference type="GO" id="GO:0016020">
    <property type="term" value="C:membrane"/>
    <property type="evidence" value="ECO:0007669"/>
    <property type="project" value="UniProtKB-SubCell"/>
</dbReference>
<organism evidence="8 9">
    <name type="scientific">Syntrophobacter fumaroxidans (strain DSM 10017 / MPOB)</name>
    <dbReference type="NCBI Taxonomy" id="335543"/>
    <lineage>
        <taxon>Bacteria</taxon>
        <taxon>Pseudomonadati</taxon>
        <taxon>Thermodesulfobacteriota</taxon>
        <taxon>Syntrophobacteria</taxon>
        <taxon>Syntrophobacterales</taxon>
        <taxon>Syntrophobacteraceae</taxon>
        <taxon>Syntrophobacter</taxon>
    </lineage>
</organism>
<dbReference type="PANTHER" id="PTHR21716:SF4">
    <property type="entry name" value="TRANSMEMBRANE PROTEIN 245"/>
    <property type="match status" value="1"/>
</dbReference>
<feature type="transmembrane region" description="Helical" evidence="7">
    <location>
        <begin position="71"/>
        <end position="92"/>
    </location>
</feature>
<name>A0LEZ1_SYNFM</name>
<dbReference type="STRING" id="335543.Sfum_0292"/>